<dbReference type="EMBL" id="CP131061">
    <property type="protein sequence ID" value="WNY27207.1"/>
    <property type="molecule type" value="Genomic_DNA"/>
</dbReference>
<evidence type="ECO:0000313" key="1">
    <source>
        <dbReference type="EMBL" id="WNY27207.1"/>
    </source>
</evidence>
<dbReference type="GeneID" id="89228416"/>
<sequence length="84" mass="9822">MVLVEKKKSNPGLGLKKRKATQWLWLKKRKATHDFLEKRKNIRVLLEKLKNGCHNARCGIHPKKSKSKKEKKYHPQINICGGIH</sequence>
<dbReference type="Proteomes" id="UP001304970">
    <property type="component" value="Chromosome"/>
</dbReference>
<accession>A0AA96V5P9</accession>
<keyword evidence="2" id="KW-1185">Reference proteome</keyword>
<proteinExistence type="predicted"/>
<reference evidence="1 2" key="1">
    <citation type="submission" date="2023-07" db="EMBL/GenBank/DDBJ databases">
        <title>Closed genome sequence of Methanosarcinaceae archaeon Am2.</title>
        <authorList>
            <person name="Poehlein A."/>
            <person name="Protasov E."/>
            <person name="Platt K."/>
            <person name="Reeh H."/>
            <person name="Daniel R."/>
            <person name="Brune A."/>
        </authorList>
    </citation>
    <scope>NUCLEOTIDE SEQUENCE [LARGE SCALE GENOMIC DNA]</scope>
    <source>
        <strain evidence="1 2">Am2</strain>
    </source>
</reference>
<gene>
    <name evidence="1" type="ORF">MsAm2_09980</name>
</gene>
<name>A0AA96V5P9_9EURY</name>
<dbReference type="RefSeq" id="WP_338097185.1">
    <property type="nucleotide sequence ID" value="NZ_CP131061.1"/>
</dbReference>
<protein>
    <submittedName>
        <fullName evidence="1">Uncharacterized protein</fullName>
    </submittedName>
</protein>
<evidence type="ECO:0000313" key="2">
    <source>
        <dbReference type="Proteomes" id="UP001304970"/>
    </source>
</evidence>
<dbReference type="AlphaFoldDB" id="A0AA96V5P9"/>
<organism evidence="1 2">
    <name type="scientific">Methanolapillus ohkumae</name>
    <dbReference type="NCBI Taxonomy" id="3028298"/>
    <lineage>
        <taxon>Archaea</taxon>
        <taxon>Methanobacteriati</taxon>
        <taxon>Methanobacteriota</taxon>
        <taxon>Stenosarchaea group</taxon>
        <taxon>Methanomicrobia</taxon>
        <taxon>Methanosarcinales</taxon>
        <taxon>Methanosarcinaceae</taxon>
        <taxon>Methanolapillus</taxon>
    </lineage>
</organism>